<dbReference type="GO" id="GO:0045892">
    <property type="term" value="P:negative regulation of DNA-templated transcription"/>
    <property type="evidence" value="ECO:0007669"/>
    <property type="project" value="UniProtKB-ARBA"/>
</dbReference>
<evidence type="ECO:0000256" key="1">
    <source>
        <dbReference type="ARBA" id="ARBA00005260"/>
    </source>
</evidence>
<protein>
    <recommendedName>
        <fullName evidence="4">Transcriptional regulator</fullName>
    </recommendedName>
</protein>
<dbReference type="PANTHER" id="PTHR33677">
    <property type="entry name" value="TRANSCRIPTIONAL REPRESSOR FRMR-RELATED"/>
    <property type="match status" value="1"/>
</dbReference>
<gene>
    <name evidence="2" type="ORF">Maq22A_c24105</name>
</gene>
<dbReference type="InterPro" id="IPR003735">
    <property type="entry name" value="Metal_Tscrpt_repr"/>
</dbReference>
<dbReference type="Pfam" id="PF02583">
    <property type="entry name" value="Trns_repr_metal"/>
    <property type="match status" value="1"/>
</dbReference>
<sequence length="103" mass="11849">MDYQYVDGRLQVRRTDEEKKPILQRLKRIEGQVRGLQAMVQEDRYCLDEVQQMNAITAAVREAVLQLISSHLDASVDYAAKSDDREGAIEEMVRVLRAALRQS</sequence>
<dbReference type="GO" id="GO:0003677">
    <property type="term" value="F:DNA binding"/>
    <property type="evidence" value="ECO:0007669"/>
    <property type="project" value="InterPro"/>
</dbReference>
<dbReference type="CDD" id="cd10148">
    <property type="entry name" value="CsoR-like_DUF156"/>
    <property type="match status" value="1"/>
</dbReference>
<dbReference type="GO" id="GO:0046872">
    <property type="term" value="F:metal ion binding"/>
    <property type="evidence" value="ECO:0007669"/>
    <property type="project" value="InterPro"/>
</dbReference>
<organism evidence="2 3">
    <name type="scientific">Methylobacterium aquaticum</name>
    <dbReference type="NCBI Taxonomy" id="270351"/>
    <lineage>
        <taxon>Bacteria</taxon>
        <taxon>Pseudomonadati</taxon>
        <taxon>Pseudomonadota</taxon>
        <taxon>Alphaproteobacteria</taxon>
        <taxon>Hyphomicrobiales</taxon>
        <taxon>Methylobacteriaceae</taxon>
        <taxon>Methylobacterium</taxon>
    </lineage>
</organism>
<evidence type="ECO:0000313" key="3">
    <source>
        <dbReference type="Proteomes" id="UP000061432"/>
    </source>
</evidence>
<accession>A0A0C6F4W0</accession>
<comment type="similarity">
    <text evidence="1">Belongs to the FrmR/RcnR family.</text>
</comment>
<dbReference type="KEGG" id="maqu:Maq22A_c24105"/>
<name>A0A0C6F4W0_9HYPH</name>
<reference evidence="3" key="2">
    <citation type="submission" date="2015-01" db="EMBL/GenBank/DDBJ databases">
        <title>Complete genome sequence of Methylobacterium aquaticum strain 22A.</title>
        <authorList>
            <person name="Tani A."/>
            <person name="Ogura Y."/>
            <person name="Hayashi T."/>
        </authorList>
    </citation>
    <scope>NUCLEOTIDE SEQUENCE [LARGE SCALE GENOMIC DNA]</scope>
    <source>
        <strain evidence="3">MA-22A</strain>
    </source>
</reference>
<dbReference type="Gene3D" id="1.20.58.1000">
    <property type="entry name" value="Metal-sensitive repressor, helix protomer"/>
    <property type="match status" value="1"/>
</dbReference>
<dbReference type="STRING" id="270351.Maq22A_c24105"/>
<dbReference type="OrthoDB" id="9811244at2"/>
<proteinExistence type="inferred from homology"/>
<evidence type="ECO:0000313" key="2">
    <source>
        <dbReference type="EMBL" id="BAQ47756.1"/>
    </source>
</evidence>
<evidence type="ECO:0008006" key="4">
    <source>
        <dbReference type="Google" id="ProtNLM"/>
    </source>
</evidence>
<dbReference type="Proteomes" id="UP000061432">
    <property type="component" value="Chromosome"/>
</dbReference>
<dbReference type="PATRIC" id="fig|270351.10.peg.4634"/>
<dbReference type="PANTHER" id="PTHR33677:SF3">
    <property type="entry name" value="COPPER-SENSING TRANSCRIPTIONAL REPRESSOR RICR"/>
    <property type="match status" value="1"/>
</dbReference>
<dbReference type="AlphaFoldDB" id="A0A0C6F4W0"/>
<reference evidence="2 3" key="1">
    <citation type="journal article" date="2015" name="Genome Announc.">
        <title>Complete Genome Sequence of Methylobacterium aquaticum Strain 22A, Isolated from Racomitrium japonicum Moss.</title>
        <authorList>
            <person name="Tani A."/>
            <person name="Ogura Y."/>
            <person name="Hayashi T."/>
            <person name="Kimbara K."/>
        </authorList>
    </citation>
    <scope>NUCLEOTIDE SEQUENCE [LARGE SCALE GENOMIC DNA]</scope>
    <source>
        <strain evidence="2 3">MA-22A</strain>
    </source>
</reference>
<dbReference type="RefSeq" id="WP_060848637.1">
    <property type="nucleotide sequence ID" value="NZ_AP014704.1"/>
</dbReference>
<dbReference type="InterPro" id="IPR038390">
    <property type="entry name" value="Metal_Tscrpt_repr_sf"/>
</dbReference>
<dbReference type="EMBL" id="AP014704">
    <property type="protein sequence ID" value="BAQ47756.1"/>
    <property type="molecule type" value="Genomic_DNA"/>
</dbReference>